<keyword evidence="1" id="KW-1133">Transmembrane helix</keyword>
<comment type="caution">
    <text evidence="2">The sequence shown here is derived from an EMBL/GenBank/DDBJ whole genome shotgun (WGS) entry which is preliminary data.</text>
</comment>
<evidence type="ECO:0000313" key="2">
    <source>
        <dbReference type="EMBL" id="MEN1945142.1"/>
    </source>
</evidence>
<name>A0ABU9VZH0_9MICO</name>
<protein>
    <submittedName>
        <fullName evidence="2">Uncharacterized protein</fullName>
    </submittedName>
</protein>
<dbReference type="RefSeq" id="WP_342110994.1">
    <property type="nucleotide sequence ID" value="NZ_JBCAUN010000001.1"/>
</dbReference>
<evidence type="ECO:0000313" key="3">
    <source>
        <dbReference type="Proteomes" id="UP001425155"/>
    </source>
</evidence>
<dbReference type="EMBL" id="JBCLVG010000001">
    <property type="protein sequence ID" value="MEN1945142.1"/>
    <property type="molecule type" value="Genomic_DNA"/>
</dbReference>
<keyword evidence="1" id="KW-0812">Transmembrane</keyword>
<sequence length="68" mass="7754">MDWLTLAVLAGVVILVIAGRLLWKRFYRPKPGIRRDDDNADAEREAHVAAEEIKRHRDIDRGMFGPGV</sequence>
<accession>A0ABU9VZH0</accession>
<keyword evidence="3" id="KW-1185">Reference proteome</keyword>
<feature type="transmembrane region" description="Helical" evidence="1">
    <location>
        <begin position="6"/>
        <end position="23"/>
    </location>
</feature>
<keyword evidence="1" id="KW-0472">Membrane</keyword>
<reference evidence="2 3" key="1">
    <citation type="submission" date="2024-03" db="EMBL/GenBank/DDBJ databases">
        <title>YIM 134122 draft genome.</title>
        <authorList>
            <person name="Zuo S."/>
            <person name="Xiong L."/>
        </authorList>
    </citation>
    <scope>NUCLEOTIDE SEQUENCE [LARGE SCALE GENOMIC DNA]</scope>
    <source>
        <strain evidence="2 3">YIM 134122</strain>
    </source>
</reference>
<organism evidence="2 3">
    <name type="scientific">Leifsonia stereocauli</name>
    <dbReference type="NCBI Taxonomy" id="3134136"/>
    <lineage>
        <taxon>Bacteria</taxon>
        <taxon>Bacillati</taxon>
        <taxon>Actinomycetota</taxon>
        <taxon>Actinomycetes</taxon>
        <taxon>Micrococcales</taxon>
        <taxon>Microbacteriaceae</taxon>
        <taxon>Leifsonia</taxon>
    </lineage>
</organism>
<proteinExistence type="predicted"/>
<evidence type="ECO:0000256" key="1">
    <source>
        <dbReference type="SAM" id="Phobius"/>
    </source>
</evidence>
<dbReference type="Proteomes" id="UP001425155">
    <property type="component" value="Unassembled WGS sequence"/>
</dbReference>
<gene>
    <name evidence="2" type="ORF">WJX64_01130</name>
</gene>